<keyword evidence="6" id="KW-0443">Lipid metabolism</keyword>
<dbReference type="InterPro" id="IPR018376">
    <property type="entry name" value="Enoyl-CoA_hyd/isom_CS"/>
</dbReference>
<dbReference type="EMBL" id="AP019297">
    <property type="protein sequence ID" value="BBG93861.1"/>
    <property type="molecule type" value="Genomic_DNA"/>
</dbReference>
<dbReference type="SUPFAM" id="SSF52096">
    <property type="entry name" value="ClpP/crotonase"/>
    <property type="match status" value="1"/>
</dbReference>
<dbReference type="Gene3D" id="1.10.12.10">
    <property type="entry name" value="Lyase 2-enoyl-coa Hydratase, Chain A, domain 2"/>
    <property type="match status" value="1"/>
</dbReference>
<keyword evidence="8 10" id="KW-0413">Isomerase</keyword>
<dbReference type="FunFam" id="1.10.12.10:FF:000004">
    <property type="entry name" value="Delta3,5-delta2,4-dienoyl-CoA isomerase"/>
    <property type="match status" value="1"/>
</dbReference>
<sequence>MNTLDFESSDLGSTPEMANYTTLEIVQENPNSAVFYLYLNRPNHRNALSRDFFTEFPRALSSLDQNPDVNVIVLSGAGNHFCAGIDLKTLTSISDQFVSGDRGRAGEKFRREIKELQEAITAIERCRKPVVASIHGACIGGGVDIVTACDIRYCSKDAFFSVKEVDLAITADLGTLQRLPSIVGYGNALELALTGRTFWSSEAKELGLVSRVFGSREELDNGVRVVAEGIGLKSPLAVRGTKAVLQRSRELNVEQGLDYVATWNSAMLLSDDLSEAVSAYAQKREPIFAKL</sequence>
<evidence type="ECO:0000256" key="2">
    <source>
        <dbReference type="ARBA" id="ARBA00005005"/>
    </source>
</evidence>
<dbReference type="CDD" id="cd06558">
    <property type="entry name" value="crotonase-like"/>
    <property type="match status" value="1"/>
</dbReference>
<dbReference type="InterPro" id="IPR014748">
    <property type="entry name" value="Enoyl-CoA_hydra_C"/>
</dbReference>
<reference evidence="10" key="1">
    <citation type="journal article" date="2019" name="Science">
        <title>Mutation of a bHLH transcription factor allowed almond domestication.</title>
        <authorList>
            <person name="Sanchez-Perez R."/>
            <person name="Pavan S."/>
            <person name="Mazzeo R."/>
            <person name="Moldovan C."/>
            <person name="Aiese Cigliano R."/>
            <person name="Del Cueto J."/>
            <person name="Ricciardi F."/>
            <person name="Lotti C."/>
            <person name="Ricciardi L."/>
            <person name="Dicenta F."/>
            <person name="Lopez-Marques R.L."/>
            <person name="Lindberg Moller B."/>
        </authorList>
    </citation>
    <scope>NUCLEOTIDE SEQUENCE</scope>
</reference>
<evidence type="ECO:0000256" key="6">
    <source>
        <dbReference type="ARBA" id="ARBA00023098"/>
    </source>
</evidence>
<evidence type="ECO:0000256" key="9">
    <source>
        <dbReference type="RuleBase" id="RU003707"/>
    </source>
</evidence>
<dbReference type="FunFam" id="3.90.226.10:FF:000024">
    <property type="entry name" value="Delta3,5-delta2,4-dienoyl-CoA isomerase"/>
    <property type="match status" value="1"/>
</dbReference>
<dbReference type="PANTHER" id="PTHR43149:SF1">
    <property type="entry name" value="DELTA(3,5)-DELTA(2,4)-DIENOYL-COA ISOMERASE, MITOCHONDRIAL"/>
    <property type="match status" value="1"/>
</dbReference>
<proteinExistence type="inferred from homology"/>
<name>A0A4Y1QPW8_PRUDU</name>
<evidence type="ECO:0000256" key="1">
    <source>
        <dbReference type="ARBA" id="ARBA00004275"/>
    </source>
</evidence>
<dbReference type="InterPro" id="IPR045002">
    <property type="entry name" value="Ech1-like"/>
</dbReference>
<dbReference type="Gene3D" id="3.90.226.10">
    <property type="entry name" value="2-enoyl-CoA Hydratase, Chain A, domain 1"/>
    <property type="match status" value="1"/>
</dbReference>
<accession>A0A4Y1QPW8</accession>
<organism evidence="10">
    <name type="scientific">Prunus dulcis</name>
    <name type="common">Almond</name>
    <name type="synonym">Amygdalus dulcis</name>
    <dbReference type="NCBI Taxonomy" id="3755"/>
    <lineage>
        <taxon>Eukaryota</taxon>
        <taxon>Viridiplantae</taxon>
        <taxon>Streptophyta</taxon>
        <taxon>Embryophyta</taxon>
        <taxon>Tracheophyta</taxon>
        <taxon>Spermatophyta</taxon>
        <taxon>Magnoliopsida</taxon>
        <taxon>eudicotyledons</taxon>
        <taxon>Gunneridae</taxon>
        <taxon>Pentapetalae</taxon>
        <taxon>rosids</taxon>
        <taxon>fabids</taxon>
        <taxon>Rosales</taxon>
        <taxon>Rosaceae</taxon>
        <taxon>Amygdaloideae</taxon>
        <taxon>Amygdaleae</taxon>
        <taxon>Prunus</taxon>
    </lineage>
</organism>
<keyword evidence="7" id="KW-0576">Peroxisome</keyword>
<dbReference type="PANTHER" id="PTHR43149">
    <property type="entry name" value="ENOYL-COA HYDRATASE"/>
    <property type="match status" value="1"/>
</dbReference>
<dbReference type="UniPathway" id="UPA00659"/>
<dbReference type="GO" id="GO:0051750">
    <property type="term" value="F:delta(3,5)-delta(2,4)-dienoyl-CoA isomerase activity"/>
    <property type="evidence" value="ECO:0007669"/>
    <property type="project" value="TreeGrafter"/>
</dbReference>
<evidence type="ECO:0000256" key="5">
    <source>
        <dbReference type="ARBA" id="ARBA00022990"/>
    </source>
</evidence>
<dbReference type="GO" id="GO:0006635">
    <property type="term" value="P:fatty acid beta-oxidation"/>
    <property type="evidence" value="ECO:0007669"/>
    <property type="project" value="UniProtKB-UniPathway"/>
</dbReference>
<gene>
    <name evidence="10" type="ORF">Prudu_002000</name>
</gene>
<evidence type="ECO:0000256" key="7">
    <source>
        <dbReference type="ARBA" id="ARBA00023140"/>
    </source>
</evidence>
<dbReference type="GO" id="GO:0005777">
    <property type="term" value="C:peroxisome"/>
    <property type="evidence" value="ECO:0007669"/>
    <property type="project" value="UniProtKB-SubCell"/>
</dbReference>
<dbReference type="InterPro" id="IPR001753">
    <property type="entry name" value="Enoyl-CoA_hydra/iso"/>
</dbReference>
<dbReference type="InterPro" id="IPR029045">
    <property type="entry name" value="ClpP/crotonase-like_dom_sf"/>
</dbReference>
<protein>
    <submittedName>
        <fullName evidence="10">Delta(3,5),delta(2,4)-dienoyl-CoA isomerase 1</fullName>
    </submittedName>
</protein>
<dbReference type="Pfam" id="PF00378">
    <property type="entry name" value="ECH_1"/>
    <property type="match status" value="1"/>
</dbReference>
<keyword evidence="4" id="KW-0276">Fatty acid metabolism</keyword>
<evidence type="ECO:0000313" key="10">
    <source>
        <dbReference type="EMBL" id="BBG93861.1"/>
    </source>
</evidence>
<keyword evidence="5" id="KW-0007">Acetylation</keyword>
<dbReference type="AlphaFoldDB" id="A0A4Y1QPW8"/>
<evidence type="ECO:0000256" key="4">
    <source>
        <dbReference type="ARBA" id="ARBA00022832"/>
    </source>
</evidence>
<comment type="pathway">
    <text evidence="2">Lipid metabolism; fatty acid beta-oxidation.</text>
</comment>
<dbReference type="NCBIfam" id="NF004794">
    <property type="entry name" value="PRK06142.1"/>
    <property type="match status" value="1"/>
</dbReference>
<comment type="subcellular location">
    <subcellularLocation>
        <location evidence="1">Peroxisome</location>
    </subcellularLocation>
</comment>
<evidence type="ECO:0000256" key="3">
    <source>
        <dbReference type="ARBA" id="ARBA00005254"/>
    </source>
</evidence>
<comment type="similarity">
    <text evidence="3 9">Belongs to the enoyl-CoA hydratase/isomerase family.</text>
</comment>
<evidence type="ECO:0000256" key="8">
    <source>
        <dbReference type="ARBA" id="ARBA00023235"/>
    </source>
</evidence>
<dbReference type="PROSITE" id="PS00166">
    <property type="entry name" value="ENOYL_COA_HYDRATASE"/>
    <property type="match status" value="1"/>
</dbReference>